<dbReference type="RefSeq" id="XP_033453136.1">
    <property type="nucleotide sequence ID" value="XM_033591089.1"/>
</dbReference>
<dbReference type="Pfam" id="PF23585">
    <property type="entry name" value="DUF7137"/>
    <property type="match status" value="1"/>
</dbReference>
<proteinExistence type="predicted"/>
<evidence type="ECO:0000259" key="3">
    <source>
        <dbReference type="Pfam" id="PF23585"/>
    </source>
</evidence>
<evidence type="ECO:0000313" key="4">
    <source>
        <dbReference type="EMBL" id="KAF1932888.1"/>
    </source>
</evidence>
<dbReference type="PANTHER" id="PTHR42028:SF1">
    <property type="entry name" value="YALI0E30657P"/>
    <property type="match status" value="1"/>
</dbReference>
<evidence type="ECO:0000313" key="5">
    <source>
        <dbReference type="Proteomes" id="UP000800082"/>
    </source>
</evidence>
<name>A0A6A5S0S8_9PLEO</name>
<feature type="signal peptide" evidence="2">
    <location>
        <begin position="1"/>
        <end position="18"/>
    </location>
</feature>
<gene>
    <name evidence="4" type="ORF">M421DRAFT_416484</name>
</gene>
<organism evidence="4 5">
    <name type="scientific">Didymella exigua CBS 183.55</name>
    <dbReference type="NCBI Taxonomy" id="1150837"/>
    <lineage>
        <taxon>Eukaryota</taxon>
        <taxon>Fungi</taxon>
        <taxon>Dikarya</taxon>
        <taxon>Ascomycota</taxon>
        <taxon>Pezizomycotina</taxon>
        <taxon>Dothideomycetes</taxon>
        <taxon>Pleosporomycetidae</taxon>
        <taxon>Pleosporales</taxon>
        <taxon>Pleosporineae</taxon>
        <taxon>Didymellaceae</taxon>
        <taxon>Didymella</taxon>
    </lineage>
</organism>
<keyword evidence="2" id="KW-0732">Signal</keyword>
<feature type="chain" id="PRO_5025626680" description="DUF7137 domain-containing protein" evidence="2">
    <location>
        <begin position="19"/>
        <end position="278"/>
    </location>
</feature>
<sequence>MRPSQLLAGLLALTSATAAMPDAFANMHGLGDVINIFARQDNSASASEQQSSNQPSRTTAAESSKASATNTDSSNSASVSDKASASGSQKASGSKTSSKSKVTSYDNRLPAGGISMVTPGALAGSQFYKVGDYVTFAWNYTSLSSTPSAIDILASCTANQATYTIAVNQSSEQTSVVWDTKNTPSGQVPFLTEKYTLIIYDAESSVSAAAKAGYLAVFNSFQFGMYTPQPYVPFSEFNCANCNGALSHFEKMTLQALLLTTGTTIGSLAYFTYTFGLW</sequence>
<dbReference type="AlphaFoldDB" id="A0A6A5S0S8"/>
<evidence type="ECO:0000256" key="2">
    <source>
        <dbReference type="SAM" id="SignalP"/>
    </source>
</evidence>
<dbReference type="InterPro" id="IPR055561">
    <property type="entry name" value="DUF7137"/>
</dbReference>
<protein>
    <recommendedName>
        <fullName evidence="3">DUF7137 domain-containing protein</fullName>
    </recommendedName>
</protein>
<dbReference type="PANTHER" id="PTHR42028">
    <property type="entry name" value="CHROMOSOME 1, WHOLE GENOME SHOTGUN SEQUENCE"/>
    <property type="match status" value="1"/>
</dbReference>
<reference evidence="4" key="1">
    <citation type="journal article" date="2020" name="Stud. Mycol.">
        <title>101 Dothideomycetes genomes: a test case for predicting lifestyles and emergence of pathogens.</title>
        <authorList>
            <person name="Haridas S."/>
            <person name="Albert R."/>
            <person name="Binder M."/>
            <person name="Bloem J."/>
            <person name="Labutti K."/>
            <person name="Salamov A."/>
            <person name="Andreopoulos B."/>
            <person name="Baker S."/>
            <person name="Barry K."/>
            <person name="Bills G."/>
            <person name="Bluhm B."/>
            <person name="Cannon C."/>
            <person name="Castanera R."/>
            <person name="Culley D."/>
            <person name="Daum C."/>
            <person name="Ezra D."/>
            <person name="Gonzalez J."/>
            <person name="Henrissat B."/>
            <person name="Kuo A."/>
            <person name="Liang C."/>
            <person name="Lipzen A."/>
            <person name="Lutzoni F."/>
            <person name="Magnuson J."/>
            <person name="Mondo S."/>
            <person name="Nolan M."/>
            <person name="Ohm R."/>
            <person name="Pangilinan J."/>
            <person name="Park H.-J."/>
            <person name="Ramirez L."/>
            <person name="Alfaro M."/>
            <person name="Sun H."/>
            <person name="Tritt A."/>
            <person name="Yoshinaga Y."/>
            <person name="Zwiers L.-H."/>
            <person name="Turgeon B."/>
            <person name="Goodwin S."/>
            <person name="Spatafora J."/>
            <person name="Crous P."/>
            <person name="Grigoriev I."/>
        </authorList>
    </citation>
    <scope>NUCLEOTIDE SEQUENCE</scope>
    <source>
        <strain evidence="4">CBS 183.55</strain>
    </source>
</reference>
<dbReference type="GeneID" id="54348757"/>
<feature type="domain" description="DUF7137" evidence="3">
    <location>
        <begin position="109"/>
        <end position="240"/>
    </location>
</feature>
<dbReference type="Proteomes" id="UP000800082">
    <property type="component" value="Unassembled WGS sequence"/>
</dbReference>
<evidence type="ECO:0000256" key="1">
    <source>
        <dbReference type="SAM" id="MobiDB-lite"/>
    </source>
</evidence>
<keyword evidence="5" id="KW-1185">Reference proteome</keyword>
<dbReference type="OrthoDB" id="2435509at2759"/>
<feature type="region of interest" description="Disordered" evidence="1">
    <location>
        <begin position="44"/>
        <end position="104"/>
    </location>
</feature>
<accession>A0A6A5S0S8</accession>
<dbReference type="EMBL" id="ML978958">
    <property type="protein sequence ID" value="KAF1932888.1"/>
    <property type="molecule type" value="Genomic_DNA"/>
</dbReference>